<feature type="compositionally biased region" description="Low complexity" evidence="1">
    <location>
        <begin position="19"/>
        <end position="34"/>
    </location>
</feature>
<feature type="region of interest" description="Disordered" evidence="1">
    <location>
        <begin position="1"/>
        <end position="50"/>
    </location>
</feature>
<evidence type="ECO:0000313" key="2">
    <source>
        <dbReference type="Ensembl" id="ENSMLEP00000012619.1"/>
    </source>
</evidence>
<dbReference type="GeneTree" id="ENSGT00390000003125"/>
<dbReference type="PANTHER" id="PTHR31641:SF2">
    <property type="entry name" value="RENAL CANCER DIFFERENTIATION GENE 1 PROTEIN"/>
    <property type="match status" value="1"/>
</dbReference>
<name>A0A2K5YAP2_MANLE</name>
<dbReference type="Pfam" id="PF15725">
    <property type="entry name" value="RCDG1"/>
    <property type="match status" value="1"/>
</dbReference>
<dbReference type="InterPro" id="IPR031457">
    <property type="entry name" value="RCDG1"/>
</dbReference>
<evidence type="ECO:0000313" key="3">
    <source>
        <dbReference type="Proteomes" id="UP000233140"/>
    </source>
</evidence>
<reference evidence="2" key="1">
    <citation type="submission" date="2025-08" db="UniProtKB">
        <authorList>
            <consortium name="Ensembl"/>
        </authorList>
    </citation>
    <scope>IDENTIFICATION</scope>
</reference>
<accession>A0A2K5YAP2</accession>
<dbReference type="Proteomes" id="UP000233140">
    <property type="component" value="Unassembled WGS sequence"/>
</dbReference>
<organism evidence="2 3">
    <name type="scientific">Mandrillus leucophaeus</name>
    <name type="common">Drill</name>
    <name type="synonym">Papio leucophaeus</name>
    <dbReference type="NCBI Taxonomy" id="9568"/>
    <lineage>
        <taxon>Eukaryota</taxon>
        <taxon>Metazoa</taxon>
        <taxon>Chordata</taxon>
        <taxon>Craniata</taxon>
        <taxon>Vertebrata</taxon>
        <taxon>Euteleostomi</taxon>
        <taxon>Mammalia</taxon>
        <taxon>Eutheria</taxon>
        <taxon>Euarchontoglires</taxon>
        <taxon>Primates</taxon>
        <taxon>Haplorrhini</taxon>
        <taxon>Catarrhini</taxon>
        <taxon>Cercopithecidae</taxon>
        <taxon>Cercopithecinae</taxon>
        <taxon>Mandrillus</taxon>
    </lineage>
</organism>
<reference evidence="2" key="2">
    <citation type="submission" date="2025-09" db="UniProtKB">
        <authorList>
            <consortium name="Ensembl"/>
        </authorList>
    </citation>
    <scope>IDENTIFICATION</scope>
</reference>
<evidence type="ECO:0000256" key="1">
    <source>
        <dbReference type="SAM" id="MobiDB-lite"/>
    </source>
</evidence>
<sequence length="66" mass="6889">MADAEEFQVSLPPSPPLSSPSSSDASAASSPGGPVNLGWPVPSRSSGRTVDPLEEVELHYLCLPFH</sequence>
<dbReference type="Ensembl" id="ENSMLET00000036053.1">
    <property type="protein sequence ID" value="ENSMLEP00000012619.1"/>
    <property type="gene ID" value="ENSMLEG00000030489.1"/>
</dbReference>
<protein>
    <submittedName>
        <fullName evidence="2">Uncharacterized protein</fullName>
    </submittedName>
</protein>
<keyword evidence="3" id="KW-1185">Reference proteome</keyword>
<proteinExistence type="predicted"/>
<dbReference type="PANTHER" id="PTHR31641">
    <property type="entry name" value="RENAL CANCER DIFFERENTIATION GENE 1 PROTEIN"/>
    <property type="match status" value="1"/>
</dbReference>
<dbReference type="OMA" id="QIRDPFH"/>
<dbReference type="AlphaFoldDB" id="A0A2K5YAP2"/>